<dbReference type="InterPro" id="IPR013579">
    <property type="entry name" value="FAST_2"/>
</dbReference>
<proteinExistence type="predicted"/>
<accession>A0A813PE29</accession>
<reference evidence="3" key="1">
    <citation type="submission" date="2021-02" db="EMBL/GenBank/DDBJ databases">
        <authorList>
            <person name="Nowell W R."/>
        </authorList>
    </citation>
    <scope>NUCLEOTIDE SEQUENCE</scope>
    <source>
        <strain evidence="3">Ploen Becks lab</strain>
    </source>
</reference>
<feature type="region of interest" description="Disordered" evidence="1">
    <location>
        <begin position="35"/>
        <end position="76"/>
    </location>
</feature>
<evidence type="ECO:0000313" key="4">
    <source>
        <dbReference type="Proteomes" id="UP000663879"/>
    </source>
</evidence>
<dbReference type="OrthoDB" id="6501018at2759"/>
<protein>
    <recommendedName>
        <fullName evidence="2">FAST kinase-like protein subdomain 2 domain-containing protein</fullName>
    </recommendedName>
</protein>
<evidence type="ECO:0000313" key="3">
    <source>
        <dbReference type="EMBL" id="CAF0749806.1"/>
    </source>
</evidence>
<gene>
    <name evidence="3" type="ORF">OXX778_LOCUS3849</name>
</gene>
<dbReference type="AlphaFoldDB" id="A0A813PE29"/>
<dbReference type="EMBL" id="CAJNOC010000357">
    <property type="protein sequence ID" value="CAF0749806.1"/>
    <property type="molecule type" value="Genomic_DNA"/>
</dbReference>
<keyword evidence="4" id="KW-1185">Reference proteome</keyword>
<feature type="compositionally biased region" description="Low complexity" evidence="1">
    <location>
        <begin position="53"/>
        <end position="67"/>
    </location>
</feature>
<evidence type="ECO:0000259" key="2">
    <source>
        <dbReference type="Pfam" id="PF08368"/>
    </source>
</evidence>
<comment type="caution">
    <text evidence="3">The sequence shown here is derived from an EMBL/GenBank/DDBJ whole genome shotgun (WGS) entry which is preliminary data.</text>
</comment>
<name>A0A813PE29_9BILA</name>
<dbReference type="Pfam" id="PF08368">
    <property type="entry name" value="FAST_2"/>
    <property type="match status" value="1"/>
</dbReference>
<dbReference type="Proteomes" id="UP000663879">
    <property type="component" value="Unassembled WGS sequence"/>
</dbReference>
<sequence>MLSRINQLPKFTNIIRQISTTNLILTKQYQVKSDTNVQPLNKKERKFTDPKRNNNNNNNNSQNNQNRKFNKNYDQNKPIGQKVENLVFTVEKQTPKLKNLFEKIPEKTAPTTTETRAKTQELRDVYNNIIESFKKNQNLSHQNLISPCQRLNDLYDQDASIAESFHSDPLKPSIINILIKEVDKMSPDAFFTLSQFILRFDSAKFDKIQPQLSSFLSKLNIEQILKTLILLRTPQLYKMELLDTVRNYTNSARDRLEEVENYSQLKLAMKIFNQEPLTSKKLDKKLLNLADKLKSYDWVDILNNKSIYRQRDMAILELCSYNLIKTKQLDLDSIQKCLLSCGVLNFHNEQFYKYLLECLSDELKKNPTKEWLVKNEKNLLSILASIGMLQLRDEKLLGIITEILEKNSDFSKLTINFITSCGGLNYKIPKDKLKNLTSKINVSNFDLNDRKVKVNLLNYVWSLCSLDIPDVNLINEVLSEKYWMDLLNQEENGLSLKKAKKAALLKLLNVNLYSILFMDDYKGANLPENFNISIYKDLFVENKPSYQNETLLSTLSSFRSVDKYFKLNLLTPFGINVDALMVVDKNGIPCQLAKFMNENLELDTSENEYKIAIKLITQREQTLLSRKLNGVIKFQIRLLKELGYRPLIINQEELKAATLVNRVNLIQNKLKDLVKN</sequence>
<evidence type="ECO:0000256" key="1">
    <source>
        <dbReference type="SAM" id="MobiDB-lite"/>
    </source>
</evidence>
<organism evidence="3 4">
    <name type="scientific">Brachionus calyciflorus</name>
    <dbReference type="NCBI Taxonomy" id="104777"/>
    <lineage>
        <taxon>Eukaryota</taxon>
        <taxon>Metazoa</taxon>
        <taxon>Spiralia</taxon>
        <taxon>Gnathifera</taxon>
        <taxon>Rotifera</taxon>
        <taxon>Eurotatoria</taxon>
        <taxon>Monogononta</taxon>
        <taxon>Pseudotrocha</taxon>
        <taxon>Ploima</taxon>
        <taxon>Brachionidae</taxon>
        <taxon>Brachionus</taxon>
    </lineage>
</organism>
<feature type="domain" description="FAST kinase-like protein subdomain 2" evidence="2">
    <location>
        <begin position="505"/>
        <end position="589"/>
    </location>
</feature>